<dbReference type="EnsemblMetazoa" id="AAEL025248-RA">
    <property type="protein sequence ID" value="AAEL025248-PA"/>
    <property type="gene ID" value="AAEL025248"/>
</dbReference>
<keyword evidence="2" id="KW-0732">Signal</keyword>
<feature type="chain" id="PRO_5043725225" evidence="2">
    <location>
        <begin position="21"/>
        <end position="459"/>
    </location>
</feature>
<dbReference type="GO" id="GO:0042302">
    <property type="term" value="F:structural constituent of cuticle"/>
    <property type="evidence" value="ECO:0007669"/>
    <property type="project" value="UniProtKB-UniRule"/>
</dbReference>
<reference evidence="3" key="2">
    <citation type="submission" date="2020-05" db="UniProtKB">
        <authorList>
            <consortium name="EnsemblMetazoa"/>
        </authorList>
    </citation>
    <scope>IDENTIFICATION</scope>
    <source>
        <strain evidence="3">LVP_AGWG</strain>
    </source>
</reference>
<organism evidence="3 4">
    <name type="scientific">Aedes aegypti</name>
    <name type="common">Yellowfever mosquito</name>
    <name type="synonym">Culex aegypti</name>
    <dbReference type="NCBI Taxonomy" id="7159"/>
    <lineage>
        <taxon>Eukaryota</taxon>
        <taxon>Metazoa</taxon>
        <taxon>Ecdysozoa</taxon>
        <taxon>Arthropoda</taxon>
        <taxon>Hexapoda</taxon>
        <taxon>Insecta</taxon>
        <taxon>Pterygota</taxon>
        <taxon>Neoptera</taxon>
        <taxon>Endopterygota</taxon>
        <taxon>Diptera</taxon>
        <taxon>Nematocera</taxon>
        <taxon>Culicoidea</taxon>
        <taxon>Culicidae</taxon>
        <taxon>Culicinae</taxon>
        <taxon>Aedini</taxon>
        <taxon>Aedes</taxon>
        <taxon>Stegomyia</taxon>
    </lineage>
</organism>
<feature type="compositionally biased region" description="Pro residues" evidence="1">
    <location>
        <begin position="273"/>
        <end position="289"/>
    </location>
</feature>
<dbReference type="InParanoid" id="A0A6I8U879"/>
<dbReference type="InterPro" id="IPR000618">
    <property type="entry name" value="Insect_cuticle"/>
</dbReference>
<name>A0A6I8U879_AEDAE</name>
<dbReference type="PROSITE" id="PS51155">
    <property type="entry name" value="CHIT_BIND_RR_2"/>
    <property type="match status" value="1"/>
</dbReference>
<accession>A0A6I8U879</accession>
<evidence type="ECO:0000313" key="3">
    <source>
        <dbReference type="EnsemblMetazoa" id="AAEL025248-PA"/>
    </source>
</evidence>
<feature type="compositionally biased region" description="Low complexity" evidence="1">
    <location>
        <begin position="226"/>
        <end position="254"/>
    </location>
</feature>
<feature type="signal peptide" evidence="2">
    <location>
        <begin position="1"/>
        <end position="20"/>
    </location>
</feature>
<feature type="region of interest" description="Disordered" evidence="1">
    <location>
        <begin position="314"/>
        <end position="343"/>
    </location>
</feature>
<evidence type="ECO:0000256" key="2">
    <source>
        <dbReference type="SAM" id="SignalP"/>
    </source>
</evidence>
<dbReference type="Proteomes" id="UP000008820">
    <property type="component" value="Chromosome 3"/>
</dbReference>
<feature type="compositionally biased region" description="Polar residues" evidence="1">
    <location>
        <begin position="327"/>
        <end position="336"/>
    </location>
</feature>
<reference evidence="3 4" key="1">
    <citation type="submission" date="2017-06" db="EMBL/GenBank/DDBJ databases">
        <title>Aedes aegypti genome working group (AGWG) sequencing and assembly.</title>
        <authorList>
            <consortium name="Aedes aegypti Genome Working Group (AGWG)"/>
            <person name="Matthews B.J."/>
        </authorList>
    </citation>
    <scope>NUCLEOTIDE SEQUENCE [LARGE SCALE GENOMIC DNA]</scope>
    <source>
        <strain evidence="3 4">LVP_AGWG</strain>
    </source>
</reference>
<gene>
    <name evidence="3" type="primary">5574263</name>
</gene>
<feature type="compositionally biased region" description="Low complexity" evidence="1">
    <location>
        <begin position="190"/>
        <end position="210"/>
    </location>
</feature>
<sequence>MDKLFVLTLAFVVLTATAQALSNDNIDISVDVDSDSKAYHQFKTREGSFNYGYNVAKQHFNQFQHKVRGPDDVTYGCYGFVDPKNGTHLYHYVSDLKGYRVVPPNKPTKIYRQRVAESVKQLLEAVEENLPWERLYFPEVCRYLYLSHKQSNKFVLPPDLVINDDGTVTKEADKPSQVPLEVPPRPAPAKPADAKITPDASQQRATTASRPTPPRAPAQYSPPAAPVTFAPTVRQTTRPTTTTPRPTVASRTPAFVNPQPQGGSVTPVRVAPAPTPRPTPAPAPAPTLPPKRISNDITGQPSKIVAKPIESRPVPKPSLAVRRPNEPQATTYTETVLPSGKPQDLDAIHQDVREVKATLKKLLDHIFTRKADCDTPHARAPAGVQPGAPVTPTGHITAYLPLVLADFPTEVAGPVAHQAPVATVPISTGHPNGGTVKLALPALPAFQPPQCPVCRSNKK</sequence>
<feature type="region of interest" description="Disordered" evidence="1">
    <location>
        <begin position="166"/>
        <end position="299"/>
    </location>
</feature>
<keyword evidence="4" id="KW-1185">Reference proteome</keyword>
<dbReference type="AlphaFoldDB" id="A0A6I8U879"/>
<dbReference type="Pfam" id="PF00379">
    <property type="entry name" value="Chitin_bind_4"/>
    <property type="match status" value="1"/>
</dbReference>
<evidence type="ECO:0000313" key="4">
    <source>
        <dbReference type="Proteomes" id="UP000008820"/>
    </source>
</evidence>
<protein>
    <submittedName>
        <fullName evidence="3">Uncharacterized protein</fullName>
    </submittedName>
</protein>
<proteinExistence type="predicted"/>
<dbReference type="OrthoDB" id="8191482at2759"/>
<evidence type="ECO:0000256" key="1">
    <source>
        <dbReference type="SAM" id="MobiDB-lite"/>
    </source>
</evidence>